<dbReference type="EMBL" id="JACJUU010000013">
    <property type="protein sequence ID" value="MBC2770833.1"/>
    <property type="molecule type" value="Genomic_DNA"/>
</dbReference>
<proteinExistence type="predicted"/>
<dbReference type="Pfam" id="PF01593">
    <property type="entry name" value="Amino_oxidase"/>
    <property type="match status" value="1"/>
</dbReference>
<protein>
    <submittedName>
        <fullName evidence="2">FAD-dependent oxidoreductase</fullName>
    </submittedName>
</protein>
<sequence>MNVGVIGAGWAGLSAAIALHDAGHDVSLYEAGPLAGGRARRVPAAGRAPLDNGQHIMLGAYQRTLQLMRRLHRDPDSLLLQFGLKMRSASGDFELRCRALPSPWHAVAAVALAKGWHTSEKAALLKAMAHLRPGGWKVAPDRPLAQWLDEQRQPAGVVKRFWEPLCLAALNTPLADASTAMMARVLKDSLDAGRHASDVLIPRTDLSDLWPDHLPADITLHRHSPIQRINAAPNGYTLNGKHWHDALVVAVPPPNAKRLLADLPARPGTKRLLQHLDAFSPVPIATLNLILEEPWDALHEPMLMLDDQADPGRLGQWLFNHAVISNAPDRHPLISIVISNCRPENLTDRETAGRVILEQVCRQTARFGPMPKVAEQMLIIEKRATFAATPGLTRPDNHTPWDNLALAGDWTNTGYPAVLEGAVISGQAAARCIG</sequence>
<comment type="caution">
    <text evidence="2">The sequence shown here is derived from an EMBL/GenBank/DDBJ whole genome shotgun (WGS) entry which is preliminary data.</text>
</comment>
<evidence type="ECO:0000313" key="2">
    <source>
        <dbReference type="EMBL" id="MBC2770833.1"/>
    </source>
</evidence>
<gene>
    <name evidence="2" type="ORF">GTU67_13030</name>
</gene>
<organism evidence="2 3">
    <name type="scientific">Pusillimonas minor</name>
    <dbReference type="NCBI Taxonomy" id="2697024"/>
    <lineage>
        <taxon>Bacteria</taxon>
        <taxon>Pseudomonadati</taxon>
        <taxon>Pseudomonadota</taxon>
        <taxon>Betaproteobacteria</taxon>
        <taxon>Burkholderiales</taxon>
        <taxon>Alcaligenaceae</taxon>
        <taxon>Pusillimonas</taxon>
    </lineage>
</organism>
<name>A0A842HRE5_9BURK</name>
<feature type="domain" description="Amine oxidase" evidence="1">
    <location>
        <begin position="11"/>
        <end position="433"/>
    </location>
</feature>
<dbReference type="InterPro" id="IPR017830">
    <property type="entry name" value="SQase_HpnE"/>
</dbReference>
<dbReference type="PANTHER" id="PTHR42923:SF47">
    <property type="entry name" value="BLR3003 PROTEIN"/>
    <property type="match status" value="1"/>
</dbReference>
<evidence type="ECO:0000313" key="3">
    <source>
        <dbReference type="Proteomes" id="UP000545386"/>
    </source>
</evidence>
<reference evidence="2 3" key="1">
    <citation type="submission" date="2020-08" db="EMBL/GenBank/DDBJ databases">
        <title>Paraeoetvoesia sp. YC-7-48 draft genome sequence.</title>
        <authorList>
            <person name="Yao L."/>
        </authorList>
    </citation>
    <scope>NUCLEOTIDE SEQUENCE [LARGE SCALE GENOMIC DNA]</scope>
    <source>
        <strain evidence="3">YC-7-48</strain>
    </source>
</reference>
<dbReference type="InterPro" id="IPR050464">
    <property type="entry name" value="Zeta_carotene_desat/Oxidored"/>
</dbReference>
<evidence type="ECO:0000259" key="1">
    <source>
        <dbReference type="Pfam" id="PF01593"/>
    </source>
</evidence>
<dbReference type="InterPro" id="IPR036188">
    <property type="entry name" value="FAD/NAD-bd_sf"/>
</dbReference>
<dbReference type="SUPFAM" id="SSF51905">
    <property type="entry name" value="FAD/NAD(P)-binding domain"/>
    <property type="match status" value="1"/>
</dbReference>
<dbReference type="PANTHER" id="PTHR42923">
    <property type="entry name" value="PROTOPORPHYRINOGEN OXIDASE"/>
    <property type="match status" value="1"/>
</dbReference>
<dbReference type="AlphaFoldDB" id="A0A842HRE5"/>
<dbReference type="Gene3D" id="3.50.50.60">
    <property type="entry name" value="FAD/NAD(P)-binding domain"/>
    <property type="match status" value="1"/>
</dbReference>
<dbReference type="NCBIfam" id="TIGR03467">
    <property type="entry name" value="HpnE"/>
    <property type="match status" value="1"/>
</dbReference>
<dbReference type="Proteomes" id="UP000545386">
    <property type="component" value="Unassembled WGS sequence"/>
</dbReference>
<keyword evidence="3" id="KW-1185">Reference proteome</keyword>
<dbReference type="InterPro" id="IPR002937">
    <property type="entry name" value="Amino_oxidase"/>
</dbReference>
<dbReference type="GO" id="GO:0016491">
    <property type="term" value="F:oxidoreductase activity"/>
    <property type="evidence" value="ECO:0007669"/>
    <property type="project" value="InterPro"/>
</dbReference>
<dbReference type="RefSeq" id="WP_185780496.1">
    <property type="nucleotide sequence ID" value="NZ_JACJUU010000013.1"/>
</dbReference>
<accession>A0A842HRE5</accession>